<feature type="transmembrane region" description="Helical" evidence="6">
    <location>
        <begin position="6"/>
        <end position="32"/>
    </location>
</feature>
<feature type="transmembrane region" description="Helical" evidence="6">
    <location>
        <begin position="39"/>
        <end position="65"/>
    </location>
</feature>
<comment type="subcellular location">
    <subcellularLocation>
        <location evidence="1">Cell membrane</location>
        <topology evidence="1">Multi-pass membrane protein</topology>
    </subcellularLocation>
</comment>
<feature type="transmembrane region" description="Helical" evidence="6">
    <location>
        <begin position="144"/>
        <end position="168"/>
    </location>
</feature>
<dbReference type="OrthoDB" id="9804822at2"/>
<keyword evidence="3 6" id="KW-0812">Transmembrane</keyword>
<sequence length="206" mass="20898">MELQAWLPFAVVALLLAVLPGPGVASIVGFAFSSGRRAALASVAGMATGNLMAVSASLAGAGALIATSPAAFAAFKWAGAAYLVVIGLLAIARSGRGGPVEAMPRRASPRAAFMTNVAVGGLHPKTILFFVAFASQFVRPDRPYLPQALVLGATFVLTALVTDTLYALGAARAAAIVRRPATQRWTQRISGGVIVTAGAALALAAR</sequence>
<dbReference type="Proteomes" id="UP000218366">
    <property type="component" value="Unassembled WGS sequence"/>
</dbReference>
<evidence type="ECO:0000256" key="4">
    <source>
        <dbReference type="ARBA" id="ARBA00022989"/>
    </source>
</evidence>
<protein>
    <submittedName>
        <fullName evidence="7">Lysine transporter LysE</fullName>
    </submittedName>
</protein>
<accession>A0A2A4B8L5</accession>
<keyword evidence="8" id="KW-1185">Reference proteome</keyword>
<evidence type="ECO:0000256" key="3">
    <source>
        <dbReference type="ARBA" id="ARBA00022692"/>
    </source>
</evidence>
<dbReference type="PIRSF" id="PIRSF006324">
    <property type="entry name" value="LeuE"/>
    <property type="match status" value="1"/>
</dbReference>
<dbReference type="AlphaFoldDB" id="A0A2A4B8L5"/>
<evidence type="ECO:0000313" key="7">
    <source>
        <dbReference type="EMBL" id="PCD04004.1"/>
    </source>
</evidence>
<evidence type="ECO:0000256" key="2">
    <source>
        <dbReference type="ARBA" id="ARBA00022475"/>
    </source>
</evidence>
<evidence type="ECO:0000256" key="6">
    <source>
        <dbReference type="SAM" id="Phobius"/>
    </source>
</evidence>
<dbReference type="EMBL" id="NWMW01000001">
    <property type="protein sequence ID" value="PCD04004.1"/>
    <property type="molecule type" value="Genomic_DNA"/>
</dbReference>
<dbReference type="PANTHER" id="PTHR30086">
    <property type="entry name" value="ARGININE EXPORTER PROTEIN ARGO"/>
    <property type="match status" value="1"/>
</dbReference>
<keyword evidence="2" id="KW-1003">Cell membrane</keyword>
<keyword evidence="5 6" id="KW-0472">Membrane</keyword>
<keyword evidence="4 6" id="KW-1133">Transmembrane helix</keyword>
<dbReference type="Pfam" id="PF01810">
    <property type="entry name" value="LysE"/>
    <property type="match status" value="1"/>
</dbReference>
<dbReference type="InterPro" id="IPR001123">
    <property type="entry name" value="LeuE-type"/>
</dbReference>
<evidence type="ECO:0000256" key="5">
    <source>
        <dbReference type="ARBA" id="ARBA00023136"/>
    </source>
</evidence>
<feature type="transmembrane region" description="Helical" evidence="6">
    <location>
        <begin position="113"/>
        <end position="138"/>
    </location>
</feature>
<name>A0A2A4B8L5_9SPHN</name>
<dbReference type="PANTHER" id="PTHR30086:SF20">
    <property type="entry name" value="ARGININE EXPORTER PROTEIN ARGO-RELATED"/>
    <property type="match status" value="1"/>
</dbReference>
<organism evidence="7 8">
    <name type="scientific">Sphingomonas spermidinifaciens</name>
    <dbReference type="NCBI Taxonomy" id="1141889"/>
    <lineage>
        <taxon>Bacteria</taxon>
        <taxon>Pseudomonadati</taxon>
        <taxon>Pseudomonadota</taxon>
        <taxon>Alphaproteobacteria</taxon>
        <taxon>Sphingomonadales</taxon>
        <taxon>Sphingomonadaceae</taxon>
        <taxon>Sphingomonas</taxon>
    </lineage>
</organism>
<dbReference type="GO" id="GO:0015171">
    <property type="term" value="F:amino acid transmembrane transporter activity"/>
    <property type="evidence" value="ECO:0007669"/>
    <property type="project" value="TreeGrafter"/>
</dbReference>
<feature type="transmembrane region" description="Helical" evidence="6">
    <location>
        <begin position="71"/>
        <end position="92"/>
    </location>
</feature>
<comment type="caution">
    <text evidence="7">The sequence shown here is derived from an EMBL/GenBank/DDBJ whole genome shotgun (WGS) entry which is preliminary data.</text>
</comment>
<proteinExistence type="predicted"/>
<evidence type="ECO:0000313" key="8">
    <source>
        <dbReference type="Proteomes" id="UP000218366"/>
    </source>
</evidence>
<evidence type="ECO:0000256" key="1">
    <source>
        <dbReference type="ARBA" id="ARBA00004651"/>
    </source>
</evidence>
<reference evidence="7 8" key="1">
    <citation type="submission" date="2017-09" db="EMBL/GenBank/DDBJ databases">
        <title>Sphingomonas spermidinifaciens 9NM-10, whole genome shotgun sequence.</title>
        <authorList>
            <person name="Feng G."/>
            <person name="Zhu H."/>
        </authorList>
    </citation>
    <scope>NUCLEOTIDE SEQUENCE [LARGE SCALE GENOMIC DNA]</scope>
    <source>
        <strain evidence="7 8">9NM-10</strain>
    </source>
</reference>
<dbReference type="GO" id="GO:0005886">
    <property type="term" value="C:plasma membrane"/>
    <property type="evidence" value="ECO:0007669"/>
    <property type="project" value="UniProtKB-SubCell"/>
</dbReference>
<gene>
    <name evidence="7" type="ORF">COC42_06735</name>
</gene>
<dbReference type="RefSeq" id="WP_096342399.1">
    <property type="nucleotide sequence ID" value="NZ_NWMW01000001.1"/>
</dbReference>